<name>A0A816PZX0_9BILA</name>
<organism evidence="1 3">
    <name type="scientific">Rotaria magnacalcarata</name>
    <dbReference type="NCBI Taxonomy" id="392030"/>
    <lineage>
        <taxon>Eukaryota</taxon>
        <taxon>Metazoa</taxon>
        <taxon>Spiralia</taxon>
        <taxon>Gnathifera</taxon>
        <taxon>Rotifera</taxon>
        <taxon>Eurotatoria</taxon>
        <taxon>Bdelloidea</taxon>
        <taxon>Philodinida</taxon>
        <taxon>Philodinidae</taxon>
        <taxon>Rotaria</taxon>
    </lineage>
</organism>
<protein>
    <submittedName>
        <fullName evidence="1">Uncharacterized protein</fullName>
    </submittedName>
</protein>
<evidence type="ECO:0000313" key="1">
    <source>
        <dbReference type="EMBL" id="CAF2054865.1"/>
    </source>
</evidence>
<accession>A0A816PZX0</accession>
<gene>
    <name evidence="2" type="ORF">UXM345_LOCUS34230</name>
    <name evidence="1" type="ORF">XDN619_LOCUS9471</name>
</gene>
<evidence type="ECO:0000313" key="3">
    <source>
        <dbReference type="Proteomes" id="UP000663887"/>
    </source>
</evidence>
<feature type="non-terminal residue" evidence="1">
    <location>
        <position position="412"/>
    </location>
</feature>
<comment type="caution">
    <text evidence="1">The sequence shown here is derived from an EMBL/GenBank/DDBJ whole genome shotgun (WGS) entry which is preliminary data.</text>
</comment>
<dbReference type="Proteomes" id="UP000663842">
    <property type="component" value="Unassembled WGS sequence"/>
</dbReference>
<evidence type="ECO:0000313" key="2">
    <source>
        <dbReference type="EMBL" id="CAF4316587.1"/>
    </source>
</evidence>
<dbReference type="EMBL" id="CAJNRG010003212">
    <property type="protein sequence ID" value="CAF2054865.1"/>
    <property type="molecule type" value="Genomic_DNA"/>
</dbReference>
<dbReference type="EMBL" id="CAJOBF010012277">
    <property type="protein sequence ID" value="CAF4316587.1"/>
    <property type="molecule type" value="Genomic_DNA"/>
</dbReference>
<proteinExistence type="predicted"/>
<dbReference type="Proteomes" id="UP000663887">
    <property type="component" value="Unassembled WGS sequence"/>
</dbReference>
<sequence>PLNTDDIPDDGSTKYQLRYYTSYPDNLYMLNLKEPVMELDNQSNKDLNYKENSLIGKAYNIFTIYTNRINVEEEYKNKYLTIKDKGIYKVEPSVRECLIKANVEEGSATASANCDIKVSIYNYNFNENLTTINKSNDTSHLVCDNDNYFQHNIKMTLDNNTVHNDNTIPDDPLLSDFNPPDEYDLKDPSEWTKDSLKDSVHVGPCPDDILEKFVELLWQNKDAVSNSTTVTPSSLPEVHLIPKNQISPVSGDSLLFSLYKGLSKIKPGIDEIDFPEIGILRDKLFNEINNHKGKYNLVIDSTLRQKWEAHRNRHHPLPINFIQAFANLEGINVEMYYGLDTPIIFKSEKLNTNEPKIIIQSLANHHFNLLKYSENKLDAKAEYEQYIKNKNILEFDKILDIDNLLTENESTA</sequence>
<reference evidence="1" key="1">
    <citation type="submission" date="2021-02" db="EMBL/GenBank/DDBJ databases">
        <authorList>
            <person name="Nowell W R."/>
        </authorList>
    </citation>
    <scope>NUCLEOTIDE SEQUENCE</scope>
</reference>
<dbReference type="AlphaFoldDB" id="A0A816PZX0"/>
<feature type="non-terminal residue" evidence="1">
    <location>
        <position position="1"/>
    </location>
</feature>